<keyword evidence="7 9" id="KW-0496">Mitochondrion</keyword>
<keyword evidence="3 9" id="KW-0813">Transport</keyword>
<protein>
    <recommendedName>
        <fullName evidence="9">Cytochrome b-c1 complex subunit 6</fullName>
    </recommendedName>
</protein>
<dbReference type="OrthoDB" id="405848at2759"/>
<name>A0A0N4UI69_DRAME</name>
<dbReference type="STRING" id="318479.A0A0N4UI69"/>
<evidence type="ECO:0000313" key="12">
    <source>
        <dbReference type="EMBL" id="VDN51731.1"/>
    </source>
</evidence>
<feature type="domain" description="Ubiquinol-cytochrome C reductase hinge" evidence="11">
    <location>
        <begin position="9"/>
        <end position="70"/>
    </location>
</feature>
<evidence type="ECO:0000256" key="8">
    <source>
        <dbReference type="ARBA" id="ARBA00023136"/>
    </source>
</evidence>
<dbReference type="Proteomes" id="UP000274756">
    <property type="component" value="Unassembled WGS sequence"/>
</dbReference>
<dbReference type="PANTHER" id="PTHR15336">
    <property type="entry name" value="UBIQUINOL-CYTOCHROME C REDUCTASE COMPLEX 7.8 KDA PROTEIN"/>
    <property type="match status" value="1"/>
</dbReference>
<evidence type="ECO:0000256" key="6">
    <source>
        <dbReference type="ARBA" id="ARBA00022982"/>
    </source>
</evidence>
<dbReference type="InterPro" id="IPR023184">
    <property type="entry name" value="Ubol_cytC_Rdtase_hinge_dom"/>
</dbReference>
<evidence type="ECO:0000256" key="9">
    <source>
        <dbReference type="PIRNR" id="PIRNR000019"/>
    </source>
</evidence>
<proteinExistence type="inferred from homology"/>
<evidence type="ECO:0000256" key="4">
    <source>
        <dbReference type="ARBA" id="ARBA00022660"/>
    </source>
</evidence>
<comment type="subcellular location">
    <subcellularLocation>
        <location evidence="1">Mitochondrion inner membrane</location>
        <topology evidence="1">Peripheral membrane protein</topology>
        <orientation evidence="1">Intermembrane side</orientation>
    </subcellularLocation>
</comment>
<evidence type="ECO:0000313" key="13">
    <source>
        <dbReference type="Proteomes" id="UP000038040"/>
    </source>
</evidence>
<dbReference type="InterPro" id="IPR003422">
    <property type="entry name" value="Cyt_b-c1_6"/>
</dbReference>
<dbReference type="Proteomes" id="UP000038040">
    <property type="component" value="Unplaced"/>
</dbReference>
<reference evidence="12 14" key="2">
    <citation type="submission" date="2018-11" db="EMBL/GenBank/DDBJ databases">
        <authorList>
            <consortium name="Pathogen Informatics"/>
        </authorList>
    </citation>
    <scope>NUCLEOTIDE SEQUENCE [LARGE SCALE GENOMIC DNA]</scope>
</reference>
<keyword evidence="5 9" id="KW-0999">Mitochondrion inner membrane</keyword>
<dbReference type="EMBL" id="UYYG01000029">
    <property type="protein sequence ID" value="VDN51731.1"/>
    <property type="molecule type" value="Genomic_DNA"/>
</dbReference>
<keyword evidence="14" id="KW-1185">Reference proteome</keyword>
<keyword evidence="8 9" id="KW-0472">Membrane</keyword>
<evidence type="ECO:0000313" key="15">
    <source>
        <dbReference type="WBParaSite" id="DME_0000728601-mRNA-1"/>
    </source>
</evidence>
<comment type="similarity">
    <text evidence="2 9">Belongs to the UQCRH/QCR6 family.</text>
</comment>
<gene>
    <name evidence="12" type="ORF">DME_LOCUS1704</name>
</gene>
<evidence type="ECO:0000256" key="5">
    <source>
        <dbReference type="ARBA" id="ARBA00022792"/>
    </source>
</evidence>
<accession>A0A0N4UI69</accession>
<dbReference type="Gene3D" id="1.10.287.20">
    <property type="entry name" value="Ubiquinol-cytochrome C reductase hinge domain"/>
    <property type="match status" value="1"/>
</dbReference>
<evidence type="ECO:0000256" key="2">
    <source>
        <dbReference type="ARBA" id="ARBA00006498"/>
    </source>
</evidence>
<evidence type="ECO:0000256" key="3">
    <source>
        <dbReference type="ARBA" id="ARBA00022448"/>
    </source>
</evidence>
<feature type="disulfide bond" evidence="10">
    <location>
        <begin position="18"/>
        <end position="60"/>
    </location>
</feature>
<evidence type="ECO:0000256" key="10">
    <source>
        <dbReference type="PIRSR" id="PIRSR000019-1"/>
    </source>
</evidence>
<evidence type="ECO:0000256" key="7">
    <source>
        <dbReference type="ARBA" id="ARBA00023128"/>
    </source>
</evidence>
<evidence type="ECO:0000313" key="14">
    <source>
        <dbReference type="Proteomes" id="UP000274756"/>
    </source>
</evidence>
<sequence length="70" mass="8391">MPEIDPNVDQLTQFREICHEKVQKFKERLDECNKRVTSRKKTSETCHEEMVEYMHHLDHCAMPQAFATLK</sequence>
<organism evidence="13 15">
    <name type="scientific">Dracunculus medinensis</name>
    <name type="common">Guinea worm</name>
    <dbReference type="NCBI Taxonomy" id="318479"/>
    <lineage>
        <taxon>Eukaryota</taxon>
        <taxon>Metazoa</taxon>
        <taxon>Ecdysozoa</taxon>
        <taxon>Nematoda</taxon>
        <taxon>Chromadorea</taxon>
        <taxon>Rhabditida</taxon>
        <taxon>Spirurina</taxon>
        <taxon>Dracunculoidea</taxon>
        <taxon>Dracunculidae</taxon>
        <taxon>Dracunculus</taxon>
    </lineage>
</organism>
<dbReference type="AlphaFoldDB" id="A0A0N4UI69"/>
<reference evidence="15" key="1">
    <citation type="submission" date="2017-02" db="UniProtKB">
        <authorList>
            <consortium name="WormBaseParasite"/>
        </authorList>
    </citation>
    <scope>IDENTIFICATION</scope>
</reference>
<feature type="disulfide bond" evidence="10">
    <location>
        <begin position="32"/>
        <end position="46"/>
    </location>
</feature>
<keyword evidence="10" id="KW-1015">Disulfide bond</keyword>
<dbReference type="InterPro" id="IPR036811">
    <property type="entry name" value="Ubol_cytC_Rdtase_hinge_dom_sf"/>
</dbReference>
<dbReference type="SUPFAM" id="SSF81531">
    <property type="entry name" value="Non-heme 11 kDa protein of cytochrome bc1 complex (Ubiquinol-cytochrome c reductase)"/>
    <property type="match status" value="1"/>
</dbReference>
<keyword evidence="4 9" id="KW-0679">Respiratory chain</keyword>
<evidence type="ECO:0000259" key="11">
    <source>
        <dbReference type="Pfam" id="PF02320"/>
    </source>
</evidence>
<dbReference type="GO" id="GO:0006122">
    <property type="term" value="P:mitochondrial electron transport, ubiquinol to cytochrome c"/>
    <property type="evidence" value="ECO:0007669"/>
    <property type="project" value="InterPro"/>
</dbReference>
<dbReference type="WBParaSite" id="DME_0000728601-mRNA-1">
    <property type="protein sequence ID" value="DME_0000728601-mRNA-1"/>
    <property type="gene ID" value="DME_0000728601"/>
</dbReference>
<dbReference type="PANTHER" id="PTHR15336:SF0">
    <property type="entry name" value="CYTOCHROME B-C1 COMPLEX SUBUNIT 6, MITOCHONDRIAL"/>
    <property type="match status" value="1"/>
</dbReference>
<keyword evidence="6 9" id="KW-0249">Electron transport</keyword>
<comment type="function">
    <text evidence="9">Component of the ubiquinol-cytochrome c oxidoreductase, a multisubunit transmembrane complex that is part of the mitochondrial electron transport chain which drives oxidative phosphorylation.</text>
</comment>
<dbReference type="PIRSF" id="PIRSF000019">
    <property type="entry name" value="Bc1_11K"/>
    <property type="match status" value="1"/>
</dbReference>
<evidence type="ECO:0000256" key="1">
    <source>
        <dbReference type="ARBA" id="ARBA00004137"/>
    </source>
</evidence>
<dbReference type="GO" id="GO:0005743">
    <property type="term" value="C:mitochondrial inner membrane"/>
    <property type="evidence" value="ECO:0007669"/>
    <property type="project" value="UniProtKB-SubCell"/>
</dbReference>
<dbReference type="Pfam" id="PF02320">
    <property type="entry name" value="UCR_hinge"/>
    <property type="match status" value="1"/>
</dbReference>